<gene>
    <name evidence="1" type="ORF">Mal15_02060</name>
</gene>
<dbReference type="EMBL" id="CP036264">
    <property type="protein sequence ID" value="QEF96179.1"/>
    <property type="molecule type" value="Genomic_DNA"/>
</dbReference>
<proteinExistence type="predicted"/>
<name>A0A5B9M5T7_9BACT</name>
<reference evidence="1 2" key="1">
    <citation type="submission" date="2019-02" db="EMBL/GenBank/DDBJ databases">
        <title>Planctomycetal bacteria perform biofilm scaping via a novel small molecule.</title>
        <authorList>
            <person name="Jeske O."/>
            <person name="Boedeker C."/>
            <person name="Wiegand S."/>
            <person name="Breitling P."/>
            <person name="Kallscheuer N."/>
            <person name="Jogler M."/>
            <person name="Rohde M."/>
            <person name="Petersen J."/>
            <person name="Medema M.H."/>
            <person name="Surup F."/>
            <person name="Jogler C."/>
        </authorList>
    </citation>
    <scope>NUCLEOTIDE SEQUENCE [LARGE SCALE GENOMIC DNA]</scope>
    <source>
        <strain evidence="1 2">Mal15</strain>
    </source>
</reference>
<evidence type="ECO:0000313" key="1">
    <source>
        <dbReference type="EMBL" id="QEF96179.1"/>
    </source>
</evidence>
<protein>
    <recommendedName>
        <fullName evidence="3">ATP-grasp domain-containing protein</fullName>
    </recommendedName>
</protein>
<evidence type="ECO:0000313" key="2">
    <source>
        <dbReference type="Proteomes" id="UP000321353"/>
    </source>
</evidence>
<keyword evidence="2" id="KW-1185">Reference proteome</keyword>
<sequence>MNARNIDLVIVGGESDPNTQRIVDQAHLRGVDYFFWDTDRPAARQIAWDFESPEIDFGDVALRPAGMFLRFNVFDSDEVRNHAAYDVAESFALAWPQIRLLNRSTTGDGNNKSRNLVRARGCGMVIPQTTVLGELSPLHNVPDPDAKIIKPLSGGDHAYIAAGVIEDPARLAGLAPQFVQERLEGENLRVFSIGGKLHAFHLQTTQVDYRTDDDVVVRAIEVPQGIVASIHRLVGQIGFNYCALDFRCRKGFDDPVFLEINSFPMFVAFDDACENRLADAILEFLV</sequence>
<dbReference type="SUPFAM" id="SSF56059">
    <property type="entry name" value="Glutathione synthetase ATP-binding domain-like"/>
    <property type="match status" value="1"/>
</dbReference>
<accession>A0A5B9M5T7</accession>
<dbReference type="RefSeq" id="WP_147866029.1">
    <property type="nucleotide sequence ID" value="NZ_CP036264.1"/>
</dbReference>
<dbReference type="Gene3D" id="3.30.470.20">
    <property type="entry name" value="ATP-grasp fold, B domain"/>
    <property type="match status" value="1"/>
</dbReference>
<evidence type="ECO:0008006" key="3">
    <source>
        <dbReference type="Google" id="ProtNLM"/>
    </source>
</evidence>
<dbReference type="AlphaFoldDB" id="A0A5B9M5T7"/>
<organism evidence="1 2">
    <name type="scientific">Stieleria maiorica</name>
    <dbReference type="NCBI Taxonomy" id="2795974"/>
    <lineage>
        <taxon>Bacteria</taxon>
        <taxon>Pseudomonadati</taxon>
        <taxon>Planctomycetota</taxon>
        <taxon>Planctomycetia</taxon>
        <taxon>Pirellulales</taxon>
        <taxon>Pirellulaceae</taxon>
        <taxon>Stieleria</taxon>
    </lineage>
</organism>
<dbReference type="KEGG" id="smam:Mal15_02060"/>
<dbReference type="Proteomes" id="UP000321353">
    <property type="component" value="Chromosome"/>
</dbReference>